<name>A0A975SK78_9RHOO</name>
<dbReference type="AlphaFoldDB" id="A0A975SK78"/>
<dbReference type="Proteomes" id="UP000683428">
    <property type="component" value="Chromosome"/>
</dbReference>
<organism evidence="2 3">
    <name type="scientific">Azospira inquinata</name>
    <dbReference type="NCBI Taxonomy" id="2785627"/>
    <lineage>
        <taxon>Bacteria</taxon>
        <taxon>Pseudomonadati</taxon>
        <taxon>Pseudomonadota</taxon>
        <taxon>Betaproteobacteria</taxon>
        <taxon>Rhodocyclales</taxon>
        <taxon>Rhodocyclaceae</taxon>
        <taxon>Azospira</taxon>
    </lineage>
</organism>
<protein>
    <submittedName>
        <fullName evidence="2">HPF/RaiA family ribosome-associated protein</fullName>
    </submittedName>
</protein>
<accession>A0A975SK78</accession>
<evidence type="ECO:0000313" key="3">
    <source>
        <dbReference type="Proteomes" id="UP000683428"/>
    </source>
</evidence>
<proteinExistence type="predicted"/>
<sequence length="135" mass="14167">METKIVARKTAVGAELRAYVARRLGFALDRSGNRVQSVTVRLADQNGPRGGVDKLCSLQLALPGQPDLVVRSVAGDVRAAIDGAAHRAARALARLGRRIATRAVAAPRRDKAAREQSGIRNDLESPAALALPAGA</sequence>
<evidence type="ECO:0000256" key="1">
    <source>
        <dbReference type="SAM" id="MobiDB-lite"/>
    </source>
</evidence>
<dbReference type="KEGG" id="aiq:Azoinq_08045"/>
<gene>
    <name evidence="2" type="ORF">Azoinq_08045</name>
</gene>
<dbReference type="InterPro" id="IPR003489">
    <property type="entry name" value="RHF/RaiA"/>
</dbReference>
<dbReference type="Pfam" id="PF02482">
    <property type="entry name" value="Ribosomal_S30AE"/>
    <property type="match status" value="1"/>
</dbReference>
<dbReference type="EMBL" id="CP064782">
    <property type="protein sequence ID" value="QWT47830.1"/>
    <property type="molecule type" value="Genomic_DNA"/>
</dbReference>
<evidence type="ECO:0000313" key="2">
    <source>
        <dbReference type="EMBL" id="QWT47830.1"/>
    </source>
</evidence>
<dbReference type="RefSeq" id="WP_216130203.1">
    <property type="nucleotide sequence ID" value="NZ_CP064782.1"/>
</dbReference>
<feature type="region of interest" description="Disordered" evidence="1">
    <location>
        <begin position="105"/>
        <end position="135"/>
    </location>
</feature>
<keyword evidence="3" id="KW-1185">Reference proteome</keyword>
<reference evidence="2" key="1">
    <citation type="submission" date="2020-11" db="EMBL/GenBank/DDBJ databases">
        <title>Azospira inquinata sp. nov.</title>
        <authorList>
            <person name="Moe W.M."/>
            <person name="Mikes M.C."/>
        </authorList>
    </citation>
    <scope>NUCLEOTIDE SEQUENCE</scope>
    <source>
        <strain evidence="2">Azo-3</strain>
    </source>
</reference>